<evidence type="ECO:0000313" key="1">
    <source>
        <dbReference type="EMBL" id="ETO30593.1"/>
    </source>
</evidence>
<protein>
    <submittedName>
        <fullName evidence="1">Uncharacterized protein</fullName>
    </submittedName>
</protein>
<dbReference type="Proteomes" id="UP000023152">
    <property type="component" value="Unassembled WGS sequence"/>
</dbReference>
<dbReference type="EMBL" id="ASPP01005406">
    <property type="protein sequence ID" value="ETO30593.1"/>
    <property type="molecule type" value="Genomic_DNA"/>
</dbReference>
<dbReference type="OrthoDB" id="9990006at2759"/>
<reference evidence="1 2" key="1">
    <citation type="journal article" date="2013" name="Curr. Biol.">
        <title>The Genome of the Foraminiferan Reticulomyxa filosa.</title>
        <authorList>
            <person name="Glockner G."/>
            <person name="Hulsmann N."/>
            <person name="Schleicher M."/>
            <person name="Noegel A.A."/>
            <person name="Eichinger L."/>
            <person name="Gallinger C."/>
            <person name="Pawlowski J."/>
            <person name="Sierra R."/>
            <person name="Euteneuer U."/>
            <person name="Pillet L."/>
            <person name="Moustafa A."/>
            <person name="Platzer M."/>
            <person name="Groth M."/>
            <person name="Szafranski K."/>
            <person name="Schliwa M."/>
        </authorList>
    </citation>
    <scope>NUCLEOTIDE SEQUENCE [LARGE SCALE GENOMIC DNA]</scope>
</reference>
<dbReference type="AlphaFoldDB" id="X6NXI3"/>
<evidence type="ECO:0000313" key="2">
    <source>
        <dbReference type="Proteomes" id="UP000023152"/>
    </source>
</evidence>
<proteinExistence type="predicted"/>
<keyword evidence="2" id="KW-1185">Reference proteome</keyword>
<gene>
    <name evidence="1" type="ORF">RFI_06523</name>
</gene>
<sequence length="880" mass="106038">MICLLKILRNEHIKLLLAVCEDTALTKIESNYTIFVISLIHSYLIKYQQLKFLSFGPDKMEQLQQYFSNIQEEILLRAWTCCNENLAETKAILRFIAENNTPIEKQDQLMQLLEVFGNRIKKKLILETWIKCNKIYGDTLLKLNEACSTDNIEKSEETNELKILREMCLHVLWNLLNYPKKMKYHQIDNQALNIRLKNKYKQMNMNENSSLIQMQNNLQEFGFKKGKDGNWYYPDQVQLLSVWKHYKKWINTQTIYKTTLFVPKTIWMLNDKIWREYGIVFDYEHRRIVLLGTENKEFQVQSLQIGNPKKSLIECNVNIQWENDISDIEKNNIKWCDIIINNSWRFRTLEWFERINFSNCCSEFNSFYVTWKDPNMIIHKESINPYLINLKQLLEYIKNKFEIQEYFDKEKDSIILFECEFDKCNPLIPSHIRDNTLLYDIYKNINYYPYIKVYLEIKIISMIPYKYTIGNNIKNDIKEDIKEDNISLNPFLYKCDIYKFKFIEDNLNLFSKQISQNGLKNILHEVIKNGFLCDLIDKKKSYNNKQLNFNKNNPDELYLNEKNLIILKQIKLLFNSDIHKYMGYPLELHEICSLLLYSEKSCNIQFCYDQIQFNHLKWYYLNIYLTNAIQILYKYERREENNIDLYCVLKGIKLDNIKKTIQTGYFITYINTFNNLQIAQIQKTNKQGCILHFHPSMRRSPTIYSCNISWISSYKYNQILFSRSSTNILNKKYSSQWNIKIENDNKYTQILLLTWKIYDQFIQQIIQISTIWNHSIDLNLIYIALTYCCGEDIYQTIVLLSEFEEWKRQDNKKEQKYNQEQIHQFIKRRCNNNNINLFCIFLSEKDILWKKLTAIEYAMLNTIHNGLPFVEKDKETWNKK</sequence>
<comment type="caution">
    <text evidence="1">The sequence shown here is derived from an EMBL/GenBank/DDBJ whole genome shotgun (WGS) entry which is preliminary data.</text>
</comment>
<organism evidence="1 2">
    <name type="scientific">Reticulomyxa filosa</name>
    <dbReference type="NCBI Taxonomy" id="46433"/>
    <lineage>
        <taxon>Eukaryota</taxon>
        <taxon>Sar</taxon>
        <taxon>Rhizaria</taxon>
        <taxon>Retaria</taxon>
        <taxon>Foraminifera</taxon>
        <taxon>Monothalamids</taxon>
        <taxon>Reticulomyxidae</taxon>
        <taxon>Reticulomyxa</taxon>
    </lineage>
</organism>
<accession>X6NXI3</accession>
<name>X6NXI3_RETFI</name>